<evidence type="ECO:0000256" key="1">
    <source>
        <dbReference type="SAM" id="MobiDB-lite"/>
    </source>
</evidence>
<dbReference type="eggNOG" id="ENOG5032RE9">
    <property type="taxonomic scope" value="Bacteria"/>
</dbReference>
<sequence>MRQDSSIGKPRPHGTAQPDRAICSRGRRLMDEIPSKERSSKALAYIYDAERLPVISALITDALEGVTSYHEIGSLIFGRMQQQNVVTEAEARETASIFYYRFDIERGPGSKPGALLEPLSEKGDEYFWPRPVRTADSDVLKLWDALLPARNEPEIQGLLADLLFSARHQKPHIYARAAVEGYLASREGDFSEGARSEMLVRSWSILRSMGMRDLEASVEEAMCDLVKKSLATDSPAPGTVIPILHCLLQGRLKRKGESSRSELPPEIVDYLFSALDHFKADYLSSQLAEMARECLKDTALVQRALKKAAANLLEAAEQVTDGHLKTHWLLAAAQFSRRFHLEKEHEECVRRLQAIDRATFNWTTLRAASTLRASDIESYLRTFDQPHLMDALVRFFDTPPPTGSREQNEKLARQILKNSLTAMIMGTATYGAHGMPQKSYNSDEDKLRYQVSSIETISMQAHGRFLSAALDRMAHTHKIPSTETLHAWIIECYGSDPGLCLTLAKSLSLFWEQEYISCVQLAMPRVEAAIRSLLLLLNEPIYRVEEDKSIGGFPGLGAMMPHIERHGLDPDWCSFINALLLTPGRNLRNIGAHGFLQDVDKQTAALVIRALSVVALLAPDETSKQASKVQAISESLAYPTGRKRLSLVDRLMLKAYARLGAVLAARRGIS</sequence>
<gene>
    <name evidence="2" type="ordered locus">SGR_2887</name>
</gene>
<dbReference type="HOGENOM" id="CLU_409887_0_0_11"/>
<dbReference type="EMBL" id="AP009493">
    <property type="protein sequence ID" value="BAG19716.1"/>
    <property type="molecule type" value="Genomic_DNA"/>
</dbReference>
<evidence type="ECO:0000313" key="2">
    <source>
        <dbReference type="EMBL" id="BAG19716.1"/>
    </source>
</evidence>
<evidence type="ECO:0008006" key="4">
    <source>
        <dbReference type="Google" id="ProtNLM"/>
    </source>
</evidence>
<protein>
    <recommendedName>
        <fullName evidence="4">DUF4209 domain-containing protein</fullName>
    </recommendedName>
</protein>
<organism evidence="2 3">
    <name type="scientific">Streptomyces griseus subsp. griseus (strain JCM 4626 / CBS 651.72 / NBRC 13350 / KCC S-0626 / ISP 5235)</name>
    <dbReference type="NCBI Taxonomy" id="455632"/>
    <lineage>
        <taxon>Bacteria</taxon>
        <taxon>Bacillati</taxon>
        <taxon>Actinomycetota</taxon>
        <taxon>Actinomycetes</taxon>
        <taxon>Kitasatosporales</taxon>
        <taxon>Streptomycetaceae</taxon>
        <taxon>Streptomyces</taxon>
    </lineage>
</organism>
<dbReference type="Proteomes" id="UP000001685">
    <property type="component" value="Chromosome"/>
</dbReference>
<reference evidence="3" key="1">
    <citation type="journal article" date="2008" name="J. Bacteriol.">
        <title>Genome sequence of the streptomycin-producing microorganism Streptomyces griseus IFO 13350.</title>
        <authorList>
            <person name="Ohnishi Y."/>
            <person name="Ishikawa J."/>
            <person name="Hara H."/>
            <person name="Suzuki H."/>
            <person name="Ikenoya M."/>
            <person name="Ikeda H."/>
            <person name="Yamashita A."/>
            <person name="Hattori M."/>
            <person name="Horinouchi S."/>
        </authorList>
    </citation>
    <scope>NUCLEOTIDE SEQUENCE [LARGE SCALE GENOMIC DNA]</scope>
    <source>
        <strain evidence="3">JCM 4626 / NBRC 13350</strain>
    </source>
</reference>
<proteinExistence type="predicted"/>
<dbReference type="AlphaFoldDB" id="B1W4S2"/>
<dbReference type="KEGG" id="sgr:SGR_2887"/>
<name>B1W4S2_STRGG</name>
<evidence type="ECO:0000313" key="3">
    <source>
        <dbReference type="Proteomes" id="UP000001685"/>
    </source>
</evidence>
<accession>B1W4S2</accession>
<feature type="region of interest" description="Disordered" evidence="1">
    <location>
        <begin position="1"/>
        <end position="21"/>
    </location>
</feature>